<evidence type="ECO:0000313" key="2">
    <source>
        <dbReference type="EMBL" id="USE83057.1"/>
    </source>
</evidence>
<dbReference type="PROSITE" id="PS51257">
    <property type="entry name" value="PROKAR_LIPOPROTEIN"/>
    <property type="match status" value="1"/>
</dbReference>
<dbReference type="EMBL" id="CP098732">
    <property type="protein sequence ID" value="USE83057.1"/>
    <property type="molecule type" value="Genomic_DNA"/>
</dbReference>
<evidence type="ECO:0000256" key="1">
    <source>
        <dbReference type="SAM" id="SignalP"/>
    </source>
</evidence>
<keyword evidence="1" id="KW-0732">Signal</keyword>
<name>A0AAE9LQV0_9GAMM</name>
<feature type="signal peptide" evidence="1">
    <location>
        <begin position="1"/>
        <end position="20"/>
    </location>
</feature>
<reference evidence="2" key="1">
    <citation type="submission" date="2022-06" db="EMBL/GenBank/DDBJ databases">
        <title>Isolation, identification and characterization of iprodione-degrading strains in Lhasa, Tibet.</title>
        <authorList>
            <person name="Pan H."/>
        </authorList>
    </citation>
    <scope>NUCLEOTIDE SEQUENCE</scope>
    <source>
        <strain evidence="2">Y-23</strain>
    </source>
</reference>
<sequence>MLLFKPCFLLLCGILLSACQQPESQVAQEQPPKQQQQEITVDLTEMCKNLKKNMLEINNQRTTFALEEINQDLKVCLPLLKLREQKELLELSGTMYDNFLQIERTPQQQLAFEQYAFDMAQHPTIQQSHFEQFSLRDQYLIKHQGQAYIELMDQGEGMLAYRRSPQYLAIVFAPYMPEAEKAFMTELAQQNTQVPFLDGALTIDPQEIVIRALFWENYLQQYPRSSYHRDAEYLLQMYTHFLFKGMNNAPVSESYHDQNAIHSSSLFEIEKLAKLKHSHLAWQAQRFLQFLELSEQQRNVQIPVQLSPQQKQSGQSNLQTLKQLDQFLGLPELNTRSPRDCFSDAICLPSAK</sequence>
<dbReference type="KEGG" id="atz:M5E07_14995"/>
<protein>
    <submittedName>
        <fullName evidence="2">Uncharacterized protein</fullName>
    </submittedName>
</protein>
<organism evidence="2 3">
    <name type="scientific">Acinetobacter tibetensis</name>
    <dbReference type="NCBI Taxonomy" id="2943497"/>
    <lineage>
        <taxon>Bacteria</taxon>
        <taxon>Pseudomonadati</taxon>
        <taxon>Pseudomonadota</taxon>
        <taxon>Gammaproteobacteria</taxon>
        <taxon>Moraxellales</taxon>
        <taxon>Moraxellaceae</taxon>
        <taxon>Acinetobacter</taxon>
    </lineage>
</organism>
<dbReference type="AlphaFoldDB" id="A0AAE9LQV0"/>
<proteinExistence type="predicted"/>
<dbReference type="Proteomes" id="UP001056716">
    <property type="component" value="Chromosome"/>
</dbReference>
<keyword evidence="3" id="KW-1185">Reference proteome</keyword>
<dbReference type="RefSeq" id="WP_252220449.1">
    <property type="nucleotide sequence ID" value="NZ_CP098732.1"/>
</dbReference>
<accession>A0AAE9LQV0</accession>
<feature type="chain" id="PRO_5042071463" evidence="1">
    <location>
        <begin position="21"/>
        <end position="352"/>
    </location>
</feature>
<gene>
    <name evidence="2" type="ORF">M5E07_14995</name>
</gene>
<evidence type="ECO:0000313" key="3">
    <source>
        <dbReference type="Proteomes" id="UP001056716"/>
    </source>
</evidence>